<reference evidence="2" key="1">
    <citation type="journal article" date="2014" name="Front. Microbiol.">
        <title>High frequency of phylogenetically diverse reductive dehalogenase-homologous genes in deep subseafloor sedimentary metagenomes.</title>
        <authorList>
            <person name="Kawai M."/>
            <person name="Futagami T."/>
            <person name="Toyoda A."/>
            <person name="Takaki Y."/>
            <person name="Nishi S."/>
            <person name="Hori S."/>
            <person name="Arai W."/>
            <person name="Tsubouchi T."/>
            <person name="Morono Y."/>
            <person name="Uchiyama I."/>
            <person name="Ito T."/>
            <person name="Fujiyama A."/>
            <person name="Inagaki F."/>
            <person name="Takami H."/>
        </authorList>
    </citation>
    <scope>NUCLEOTIDE SEQUENCE</scope>
    <source>
        <strain evidence="2">Expedition CK06-06</strain>
    </source>
</reference>
<dbReference type="PANTHER" id="PTHR47027:SF25">
    <property type="entry name" value="REVERSE TRANSCRIPTASE DOMAIN-CONTAINING PROTEIN"/>
    <property type="match status" value="1"/>
</dbReference>
<comment type="caution">
    <text evidence="2">The sequence shown here is derived from an EMBL/GenBank/DDBJ whole genome shotgun (WGS) entry which is preliminary data.</text>
</comment>
<evidence type="ECO:0000259" key="1">
    <source>
        <dbReference type="Pfam" id="PF00078"/>
    </source>
</evidence>
<dbReference type="Pfam" id="PF00078">
    <property type="entry name" value="RVT_1"/>
    <property type="match status" value="1"/>
</dbReference>
<dbReference type="EMBL" id="BART01006789">
    <property type="protein sequence ID" value="GAG69788.1"/>
    <property type="molecule type" value="Genomic_DNA"/>
</dbReference>
<name>X1AAS1_9ZZZZ</name>
<dbReference type="AlphaFoldDB" id="X1AAS1"/>
<accession>X1AAS1</accession>
<protein>
    <recommendedName>
        <fullName evidence="1">Reverse transcriptase domain-containing protein</fullName>
    </recommendedName>
</protein>
<feature type="domain" description="Reverse transcriptase" evidence="1">
    <location>
        <begin position="6"/>
        <end position="73"/>
    </location>
</feature>
<proteinExistence type="predicted"/>
<organism evidence="2">
    <name type="scientific">marine sediment metagenome</name>
    <dbReference type="NCBI Taxonomy" id="412755"/>
    <lineage>
        <taxon>unclassified sequences</taxon>
        <taxon>metagenomes</taxon>
        <taxon>ecological metagenomes</taxon>
    </lineage>
</organism>
<dbReference type="PANTHER" id="PTHR47027">
    <property type="entry name" value="REVERSE TRANSCRIPTASE DOMAIN-CONTAINING PROTEIN"/>
    <property type="match status" value="1"/>
</dbReference>
<gene>
    <name evidence="2" type="ORF">S01H4_15490</name>
</gene>
<evidence type="ECO:0000313" key="2">
    <source>
        <dbReference type="EMBL" id="GAG69788.1"/>
    </source>
</evidence>
<sequence>MKGVDQNLRKEQGGFRKGRGTTEQVFVLRNIVEQVNEWQASLLLNFVDFEKAFDSIHLESLWTIMKKYGIPNKII</sequence>
<dbReference type="InterPro" id="IPR000477">
    <property type="entry name" value="RT_dom"/>
</dbReference>